<dbReference type="SUPFAM" id="SSF56925">
    <property type="entry name" value="OMPA-like"/>
    <property type="match status" value="1"/>
</dbReference>
<comment type="similarity">
    <text evidence="4">Belongs to the Omp25/RopB family.</text>
</comment>
<dbReference type="RefSeq" id="WP_183954966.1">
    <property type="nucleotide sequence ID" value="NZ_JACIEB010000003.1"/>
</dbReference>
<feature type="signal peptide" evidence="5">
    <location>
        <begin position="1"/>
        <end position="22"/>
    </location>
</feature>
<reference evidence="7 8" key="1">
    <citation type="submission" date="2020-08" db="EMBL/GenBank/DDBJ databases">
        <title>Genomic Encyclopedia of Type Strains, Phase IV (KMG-IV): sequencing the most valuable type-strain genomes for metagenomic binning, comparative biology and taxonomic classification.</title>
        <authorList>
            <person name="Goeker M."/>
        </authorList>
    </citation>
    <scope>NUCLEOTIDE SEQUENCE [LARGE SCALE GENOMIC DNA]</scope>
    <source>
        <strain evidence="7 8">DSM 29348</strain>
    </source>
</reference>
<evidence type="ECO:0000256" key="3">
    <source>
        <dbReference type="ARBA" id="ARBA00023136"/>
    </source>
</evidence>
<feature type="chain" id="PRO_5031344812" evidence="5">
    <location>
        <begin position="23"/>
        <end position="188"/>
    </location>
</feature>
<comment type="subcellular location">
    <subcellularLocation>
        <location evidence="1">Membrane</location>
    </subcellularLocation>
</comment>
<dbReference type="Pfam" id="PF13505">
    <property type="entry name" value="OMP_b-brl"/>
    <property type="match status" value="1"/>
</dbReference>
<evidence type="ECO:0000256" key="2">
    <source>
        <dbReference type="ARBA" id="ARBA00022729"/>
    </source>
</evidence>
<dbReference type="InterPro" id="IPR011250">
    <property type="entry name" value="OMP/PagP_B-barrel"/>
</dbReference>
<evidence type="ECO:0000313" key="8">
    <source>
        <dbReference type="Proteomes" id="UP000552757"/>
    </source>
</evidence>
<dbReference type="EMBL" id="JACIEB010000003">
    <property type="protein sequence ID" value="MBB3981857.1"/>
    <property type="molecule type" value="Genomic_DNA"/>
</dbReference>
<evidence type="ECO:0000259" key="6">
    <source>
        <dbReference type="Pfam" id="PF13505"/>
    </source>
</evidence>
<evidence type="ECO:0000256" key="5">
    <source>
        <dbReference type="SAM" id="SignalP"/>
    </source>
</evidence>
<keyword evidence="2 5" id="KW-0732">Signal</keyword>
<accession>A0A7W6GNT1</accession>
<dbReference type="Gene3D" id="2.40.160.20">
    <property type="match status" value="1"/>
</dbReference>
<dbReference type="PANTHER" id="PTHR34001:SF3">
    <property type="entry name" value="BLL7405 PROTEIN"/>
    <property type="match status" value="1"/>
</dbReference>
<keyword evidence="3" id="KW-0472">Membrane</keyword>
<dbReference type="Proteomes" id="UP000552757">
    <property type="component" value="Unassembled WGS sequence"/>
</dbReference>
<dbReference type="GO" id="GO:0016020">
    <property type="term" value="C:membrane"/>
    <property type="evidence" value="ECO:0007669"/>
    <property type="project" value="UniProtKB-SubCell"/>
</dbReference>
<dbReference type="PANTHER" id="PTHR34001">
    <property type="entry name" value="BLL7405 PROTEIN"/>
    <property type="match status" value="1"/>
</dbReference>
<evidence type="ECO:0000313" key="7">
    <source>
        <dbReference type="EMBL" id="MBB3981857.1"/>
    </source>
</evidence>
<gene>
    <name evidence="7" type="ORF">GGR44_001516</name>
</gene>
<feature type="domain" description="Outer membrane protein beta-barrel" evidence="6">
    <location>
        <begin position="12"/>
        <end position="188"/>
    </location>
</feature>
<keyword evidence="8" id="KW-1185">Reference proteome</keyword>
<proteinExistence type="inferred from homology"/>
<sequence length="188" mass="19820">MKKITIFVASFALCFISAPAFAQETSAFTGPRVEIITGYDNVDADGAKSADGLLYGLNAGYDFAMGGVILGLEGEVSDSTTKQSDAIGRTVTDRDLYIGARIGVPISEKALAYAKAGYTNARFKYEEAAGGEGGGTISGGGNADGLRLGAGLEYRLARNIFLKGEYRYSNYEAGLSRHQLVTGLGIRF</sequence>
<dbReference type="InterPro" id="IPR027385">
    <property type="entry name" value="Beta-barrel_OMP"/>
</dbReference>
<organism evidence="7 8">
    <name type="scientific">Sphingobium fontiphilum</name>
    <dbReference type="NCBI Taxonomy" id="944425"/>
    <lineage>
        <taxon>Bacteria</taxon>
        <taxon>Pseudomonadati</taxon>
        <taxon>Pseudomonadota</taxon>
        <taxon>Alphaproteobacteria</taxon>
        <taxon>Sphingomonadales</taxon>
        <taxon>Sphingomonadaceae</taxon>
        <taxon>Sphingobium</taxon>
    </lineage>
</organism>
<name>A0A7W6GNT1_9SPHN</name>
<comment type="caution">
    <text evidence="7">The sequence shown here is derived from an EMBL/GenBank/DDBJ whole genome shotgun (WGS) entry which is preliminary data.</text>
</comment>
<dbReference type="AlphaFoldDB" id="A0A7W6GNT1"/>
<dbReference type="InterPro" id="IPR051692">
    <property type="entry name" value="OMP-like"/>
</dbReference>
<protein>
    <submittedName>
        <fullName evidence="7">Outer membrane immunogenic protein</fullName>
    </submittedName>
</protein>
<evidence type="ECO:0000256" key="1">
    <source>
        <dbReference type="ARBA" id="ARBA00004370"/>
    </source>
</evidence>
<evidence type="ECO:0000256" key="4">
    <source>
        <dbReference type="ARBA" id="ARBA00038306"/>
    </source>
</evidence>